<protein>
    <submittedName>
        <fullName evidence="6">DNA-binding transcriptional LysR family regulator</fullName>
    </submittedName>
</protein>
<evidence type="ECO:0000256" key="1">
    <source>
        <dbReference type="ARBA" id="ARBA00009437"/>
    </source>
</evidence>
<dbReference type="InterPro" id="IPR036390">
    <property type="entry name" value="WH_DNA-bd_sf"/>
</dbReference>
<dbReference type="InterPro" id="IPR005119">
    <property type="entry name" value="LysR_subst-bd"/>
</dbReference>
<dbReference type="InterPro" id="IPR050950">
    <property type="entry name" value="HTH-type_LysR_regulators"/>
</dbReference>
<reference evidence="6 7" key="1">
    <citation type="submission" date="2018-06" db="EMBL/GenBank/DDBJ databases">
        <title>Genomic Encyclopedia of Type Strains, Phase IV (KMG-IV): sequencing the most valuable type-strain genomes for metagenomic binning, comparative biology and taxonomic classification.</title>
        <authorList>
            <person name="Goeker M."/>
        </authorList>
    </citation>
    <scope>NUCLEOTIDE SEQUENCE [LARGE SCALE GENOMIC DNA]</scope>
    <source>
        <strain evidence="6 7">DSM 25619</strain>
    </source>
</reference>
<keyword evidence="2" id="KW-0805">Transcription regulation</keyword>
<dbReference type="GO" id="GO:0003700">
    <property type="term" value="F:DNA-binding transcription factor activity"/>
    <property type="evidence" value="ECO:0007669"/>
    <property type="project" value="InterPro"/>
</dbReference>
<organism evidence="6 7">
    <name type="scientific">Pseudochrobactrum asaccharolyticum</name>
    <dbReference type="NCBI Taxonomy" id="354351"/>
    <lineage>
        <taxon>Bacteria</taxon>
        <taxon>Pseudomonadati</taxon>
        <taxon>Pseudomonadota</taxon>
        <taxon>Alphaproteobacteria</taxon>
        <taxon>Hyphomicrobiales</taxon>
        <taxon>Brucellaceae</taxon>
        <taxon>Pseudochrobactrum</taxon>
    </lineage>
</organism>
<evidence type="ECO:0000256" key="4">
    <source>
        <dbReference type="ARBA" id="ARBA00023163"/>
    </source>
</evidence>
<dbReference type="SUPFAM" id="SSF46785">
    <property type="entry name" value="Winged helix' DNA-binding domain"/>
    <property type="match status" value="2"/>
</dbReference>
<dbReference type="PANTHER" id="PTHR30419:SF8">
    <property type="entry name" value="NITROGEN ASSIMILATION TRANSCRIPTIONAL ACTIVATOR-RELATED"/>
    <property type="match status" value="1"/>
</dbReference>
<evidence type="ECO:0000313" key="6">
    <source>
        <dbReference type="EMBL" id="RBO99023.1"/>
    </source>
</evidence>
<dbReference type="Proteomes" id="UP000252893">
    <property type="component" value="Unassembled WGS sequence"/>
</dbReference>
<sequence>MIELRQLSYFVAACHQTSFSKAAEVLDIALSTLSVALQNLEEEVGAQLFRRVPAGLTPTVAGRWLYRAAIPLLQAEAFTRQATMRECNGQCEFSHLVVEVQLMFSLGNVSKAISSALVGLQKDYPEVFIEPHWGSSDGEPPLPLTESTESNRIIFSYEKKGVAIHDDPWVLARSLPVQSGEAPALQDMLAGPVIVPALPEPLLQDLSGYLQQHPIKNIRFTQDHPGTLARLSGENPDTAFLVPQSTLANRMGLHRLKLVPLDPPLISQVRVHIADPHPVAEETVRRIRAALASGEPSALYQPQLTRRQFSYFRLIDNNRNLTAAARVAKVAQPAITGQLRKMEQVIGKQLFERRRDGLVPTEAGRIFRIGSELIEARLQSMAVHSAGSLGRNRSRLRIGVLPSVSQESTLLAGMTDAVLRWRKSHPQIDLQILEAPTSVLQDWVQAGVISLAVLETDMPHMARFRLNVEEPLSLICHPDLAAELSQGTGVDLETLRQVPLVLPTMTFGIRQLLETQLNEQNLSLEPVIEINSLPMMIAMIRREKLATLLPVSAVRRDLEQGTLVNLELKPHILRRLFVIYSNARTLTVAERELVRELREALTQ</sequence>
<proteinExistence type="inferred from homology"/>
<dbReference type="Gene3D" id="1.10.10.10">
    <property type="entry name" value="Winged helix-like DNA-binding domain superfamily/Winged helix DNA-binding domain"/>
    <property type="match status" value="2"/>
</dbReference>
<evidence type="ECO:0000313" key="7">
    <source>
        <dbReference type="Proteomes" id="UP000252893"/>
    </source>
</evidence>
<evidence type="ECO:0000256" key="3">
    <source>
        <dbReference type="ARBA" id="ARBA00023125"/>
    </source>
</evidence>
<comment type="similarity">
    <text evidence="1">Belongs to the LysR transcriptional regulatory family.</text>
</comment>
<dbReference type="AlphaFoldDB" id="A0A366E9G5"/>
<dbReference type="Pfam" id="PF00126">
    <property type="entry name" value="HTH_1"/>
    <property type="match status" value="2"/>
</dbReference>
<name>A0A366E9G5_9HYPH</name>
<dbReference type="GO" id="GO:0003677">
    <property type="term" value="F:DNA binding"/>
    <property type="evidence" value="ECO:0007669"/>
    <property type="project" value="UniProtKB-KW"/>
</dbReference>
<feature type="domain" description="HTH lysR-type" evidence="5">
    <location>
        <begin position="2"/>
        <end position="59"/>
    </location>
</feature>
<dbReference type="CDD" id="cd05466">
    <property type="entry name" value="PBP2_LTTR_substrate"/>
    <property type="match status" value="1"/>
</dbReference>
<keyword evidence="7" id="KW-1185">Reference proteome</keyword>
<dbReference type="EMBL" id="QNRH01000001">
    <property type="protein sequence ID" value="RBO99023.1"/>
    <property type="molecule type" value="Genomic_DNA"/>
</dbReference>
<dbReference type="PRINTS" id="PR00039">
    <property type="entry name" value="HTHLYSR"/>
</dbReference>
<dbReference type="SUPFAM" id="SSF53850">
    <property type="entry name" value="Periplasmic binding protein-like II"/>
    <property type="match status" value="1"/>
</dbReference>
<comment type="caution">
    <text evidence="6">The sequence shown here is derived from an EMBL/GenBank/DDBJ whole genome shotgun (WGS) entry which is preliminary data.</text>
</comment>
<dbReference type="InterPro" id="IPR000847">
    <property type="entry name" value="LysR_HTH_N"/>
</dbReference>
<dbReference type="GO" id="GO:0005829">
    <property type="term" value="C:cytosol"/>
    <property type="evidence" value="ECO:0007669"/>
    <property type="project" value="TreeGrafter"/>
</dbReference>
<evidence type="ECO:0000256" key="2">
    <source>
        <dbReference type="ARBA" id="ARBA00023015"/>
    </source>
</evidence>
<keyword evidence="4" id="KW-0804">Transcription</keyword>
<dbReference type="PANTHER" id="PTHR30419">
    <property type="entry name" value="HTH-TYPE TRANSCRIPTIONAL REGULATOR YBHD"/>
    <property type="match status" value="1"/>
</dbReference>
<dbReference type="Gene3D" id="3.40.190.290">
    <property type="match status" value="1"/>
</dbReference>
<evidence type="ECO:0000259" key="5">
    <source>
        <dbReference type="PROSITE" id="PS50931"/>
    </source>
</evidence>
<keyword evidence="3 6" id="KW-0238">DNA-binding</keyword>
<dbReference type="InterPro" id="IPR036388">
    <property type="entry name" value="WH-like_DNA-bd_sf"/>
</dbReference>
<feature type="domain" description="HTH lysR-type" evidence="5">
    <location>
        <begin position="304"/>
        <end position="361"/>
    </location>
</feature>
<accession>A0A366E9G5</accession>
<dbReference type="PROSITE" id="PS50931">
    <property type="entry name" value="HTH_LYSR"/>
    <property type="match status" value="2"/>
</dbReference>
<gene>
    <name evidence="6" type="ORF">DFR47_101632</name>
</gene>
<dbReference type="RefSeq" id="WP_113942911.1">
    <property type="nucleotide sequence ID" value="NZ_JBHEEG010000005.1"/>
</dbReference>
<dbReference type="Pfam" id="PF03466">
    <property type="entry name" value="LysR_substrate"/>
    <property type="match status" value="1"/>
</dbReference>
<dbReference type="OrthoDB" id="8479357at2"/>